<dbReference type="AlphaFoldDB" id="A0A1C0ADX5"/>
<dbReference type="PROSITE" id="PS50851">
    <property type="entry name" value="CHEW"/>
    <property type="match status" value="1"/>
</dbReference>
<name>A0A1C0ADX5_9FIRM</name>
<dbReference type="Proteomes" id="UP000093352">
    <property type="component" value="Unassembled WGS sequence"/>
</dbReference>
<dbReference type="GO" id="GO:0006935">
    <property type="term" value="P:chemotaxis"/>
    <property type="evidence" value="ECO:0007669"/>
    <property type="project" value="InterPro"/>
</dbReference>
<dbReference type="Gene3D" id="2.40.50.180">
    <property type="entry name" value="CheA-289, Domain 4"/>
    <property type="match status" value="1"/>
</dbReference>
<dbReference type="Pfam" id="PF01584">
    <property type="entry name" value="CheW"/>
    <property type="match status" value="1"/>
</dbReference>
<dbReference type="InterPro" id="IPR002545">
    <property type="entry name" value="CheW-lke_dom"/>
</dbReference>
<evidence type="ECO:0000313" key="3">
    <source>
        <dbReference type="Proteomes" id="UP000093352"/>
    </source>
</evidence>
<feature type="domain" description="CheW-like" evidence="1">
    <location>
        <begin position="3"/>
        <end position="142"/>
    </location>
</feature>
<dbReference type="Gene3D" id="2.30.30.40">
    <property type="entry name" value="SH3 Domains"/>
    <property type="match status" value="1"/>
</dbReference>
<dbReference type="RefSeq" id="WP_068913522.1">
    <property type="nucleotide sequence ID" value="NZ_MBEW02000007.1"/>
</dbReference>
<evidence type="ECO:0000313" key="2">
    <source>
        <dbReference type="EMBL" id="RDY21479.1"/>
    </source>
</evidence>
<dbReference type="InterPro" id="IPR039315">
    <property type="entry name" value="CheW"/>
</dbReference>
<dbReference type="SMART" id="SM00260">
    <property type="entry name" value="CheW"/>
    <property type="match status" value="1"/>
</dbReference>
<proteinExistence type="predicted"/>
<dbReference type="InterPro" id="IPR036061">
    <property type="entry name" value="CheW-like_dom_sf"/>
</dbReference>
<dbReference type="PANTHER" id="PTHR22617:SF23">
    <property type="entry name" value="CHEMOTAXIS PROTEIN CHEW"/>
    <property type="match status" value="1"/>
</dbReference>
<dbReference type="SUPFAM" id="SSF50341">
    <property type="entry name" value="CheW-like"/>
    <property type="match status" value="1"/>
</dbReference>
<protein>
    <submittedName>
        <fullName evidence="2">Chemotaxis protein CheW</fullName>
    </submittedName>
</protein>
<comment type="caution">
    <text evidence="2">The sequence shown here is derived from an EMBL/GenBank/DDBJ whole genome shotgun (WGS) entry which is preliminary data.</text>
</comment>
<accession>A0A1C0ADX5</accession>
<keyword evidence="3" id="KW-1185">Reference proteome</keyword>
<dbReference type="GO" id="GO:0007165">
    <property type="term" value="P:signal transduction"/>
    <property type="evidence" value="ECO:0007669"/>
    <property type="project" value="InterPro"/>
</dbReference>
<evidence type="ECO:0000259" key="1">
    <source>
        <dbReference type="PROSITE" id="PS50851"/>
    </source>
</evidence>
<gene>
    <name evidence="2" type="ORF">BBG48_005015</name>
</gene>
<sequence>MNDKTCIVFRIGSQKFCVDIEKVKEVSAGKDSIYVPGSPEYIIGVINLRGSIVPIINLAKKLKINSDVTNTQHPIIVTEMDELQLGFSVDDVVGIIHVKEEEFSQTPSILNVRSNFLDGVIRRDEEMIILLDLDKTMSDIELEQVRTLQEEQSIL</sequence>
<dbReference type="STRING" id="1871336.BBG48_06255"/>
<dbReference type="PANTHER" id="PTHR22617">
    <property type="entry name" value="CHEMOTAXIS SENSOR HISTIDINE KINASE-RELATED"/>
    <property type="match status" value="1"/>
</dbReference>
<dbReference type="EMBL" id="MBEW02000007">
    <property type="protein sequence ID" value="RDY21479.1"/>
    <property type="molecule type" value="Genomic_DNA"/>
</dbReference>
<dbReference type="GO" id="GO:0005829">
    <property type="term" value="C:cytosol"/>
    <property type="evidence" value="ECO:0007669"/>
    <property type="project" value="TreeGrafter"/>
</dbReference>
<reference evidence="2 3" key="1">
    <citation type="journal article" date="2016" name="Genome Announc.">
        <title>Draft Genome Sequence of Criibacterium bergeronii gen. nov., sp. nov., Strain CCRI-22567T, Isolated from a Vaginal Sample from a Woman with Bacterial Vaginosis.</title>
        <authorList>
            <person name="Maheux A.F."/>
            <person name="Berube E."/>
            <person name="Boudreau D.K."/>
            <person name="Raymond F."/>
            <person name="Corbeil J."/>
            <person name="Roy P.H."/>
            <person name="Boissinot M."/>
            <person name="Omar R.F."/>
        </authorList>
    </citation>
    <scope>NUCLEOTIDE SEQUENCE [LARGE SCALE GENOMIC DNA]</scope>
    <source>
        <strain evidence="2 3">CCRI-22567</strain>
    </source>
</reference>
<organism evidence="2 3">
    <name type="scientific">Criibacterium bergeronii</name>
    <dbReference type="NCBI Taxonomy" id="1871336"/>
    <lineage>
        <taxon>Bacteria</taxon>
        <taxon>Bacillati</taxon>
        <taxon>Bacillota</taxon>
        <taxon>Clostridia</taxon>
        <taxon>Peptostreptococcales</taxon>
        <taxon>Filifactoraceae</taxon>
        <taxon>Criibacterium</taxon>
    </lineage>
</organism>